<comment type="caution">
    <text evidence="1">The sequence shown here is derived from an EMBL/GenBank/DDBJ whole genome shotgun (WGS) entry which is preliminary data.</text>
</comment>
<name>A0AA43KFV8_9CYAN</name>
<proteinExistence type="predicted"/>
<protein>
    <submittedName>
        <fullName evidence="1">Uncharacterized protein</fullName>
    </submittedName>
</protein>
<evidence type="ECO:0000313" key="1">
    <source>
        <dbReference type="EMBL" id="MDH6064348.1"/>
    </source>
</evidence>
<organism evidence="1 2">
    <name type="scientific">Umezakia ovalisporum FSS-62</name>
    <dbReference type="NCBI Taxonomy" id="2971776"/>
    <lineage>
        <taxon>Bacteria</taxon>
        <taxon>Bacillati</taxon>
        <taxon>Cyanobacteriota</taxon>
        <taxon>Cyanophyceae</taxon>
        <taxon>Nostocales</taxon>
        <taxon>Nodulariaceae</taxon>
        <taxon>Umezakia</taxon>
    </lineage>
</organism>
<dbReference type="EMBL" id="JANQDL010000077">
    <property type="protein sequence ID" value="MDH6064348.1"/>
    <property type="molecule type" value="Genomic_DNA"/>
</dbReference>
<dbReference type="AlphaFoldDB" id="A0AA43KFV8"/>
<reference evidence="1 2" key="1">
    <citation type="journal article" date="2023" name="J. Phycol.">
        <title>Chrysosporum ovalisporum is synonymous with the true-branching cyanobacterium Umezakia natans (Nostocales/Aphanizomenonaceae).</title>
        <authorList>
            <person name="McGregor G.B."/>
            <person name="Sendall B.C."/>
            <person name="Niiyama Y."/>
            <person name="Tuji A."/>
            <person name="Willis A."/>
        </authorList>
    </citation>
    <scope>NUCLEOTIDE SEQUENCE [LARGE SCALE GENOMIC DNA]</scope>
    <source>
        <strain evidence="1 2">FSS-62</strain>
    </source>
</reference>
<dbReference type="RefSeq" id="WP_280652009.1">
    <property type="nucleotide sequence ID" value="NZ_JANQDL010000077.1"/>
</dbReference>
<sequence length="49" mass="5724">MNNLEFTPPMPLGRFFYYQVSDVHEGFQREIPYGLVRVQVYLADVLICG</sequence>
<dbReference type="GeneID" id="83685206"/>
<accession>A0AA43KFV8</accession>
<dbReference type="Proteomes" id="UP001159370">
    <property type="component" value="Unassembled WGS sequence"/>
</dbReference>
<evidence type="ECO:0000313" key="2">
    <source>
        <dbReference type="Proteomes" id="UP001159370"/>
    </source>
</evidence>
<gene>
    <name evidence="1" type="ORF">NWP23_11325</name>
</gene>